<dbReference type="RefSeq" id="WP_170862560.1">
    <property type="nucleotide sequence ID" value="NZ_JBHTKX010000002.1"/>
</dbReference>
<dbReference type="InterPro" id="IPR050624">
    <property type="entry name" value="HTH-type_Tx_Regulator"/>
</dbReference>
<protein>
    <submittedName>
        <fullName evidence="4">TetR/AcrR family transcriptional regulator</fullName>
    </submittedName>
</protein>
<dbReference type="PROSITE" id="PS50977">
    <property type="entry name" value="HTH_TETR_2"/>
    <property type="match status" value="1"/>
</dbReference>
<keyword evidence="1 2" id="KW-0238">DNA-binding</keyword>
<dbReference type="PRINTS" id="PR00455">
    <property type="entry name" value="HTHTETR"/>
</dbReference>
<proteinExistence type="predicted"/>
<name>A0ABW3PSH6_9BACL</name>
<evidence type="ECO:0000313" key="4">
    <source>
        <dbReference type="EMBL" id="MFD1130054.1"/>
    </source>
</evidence>
<dbReference type="SUPFAM" id="SSF46689">
    <property type="entry name" value="Homeodomain-like"/>
    <property type="match status" value="1"/>
</dbReference>
<dbReference type="InterPro" id="IPR001647">
    <property type="entry name" value="HTH_TetR"/>
</dbReference>
<organism evidence="4 5">
    <name type="scientific">Paenibacillus provencensis</name>
    <dbReference type="NCBI Taxonomy" id="441151"/>
    <lineage>
        <taxon>Bacteria</taxon>
        <taxon>Bacillati</taxon>
        <taxon>Bacillota</taxon>
        <taxon>Bacilli</taxon>
        <taxon>Bacillales</taxon>
        <taxon>Paenibacillaceae</taxon>
        <taxon>Paenibacillus</taxon>
    </lineage>
</organism>
<dbReference type="InterPro" id="IPR009057">
    <property type="entry name" value="Homeodomain-like_sf"/>
</dbReference>
<dbReference type="Pfam" id="PF00440">
    <property type="entry name" value="TetR_N"/>
    <property type="match status" value="1"/>
</dbReference>
<dbReference type="EMBL" id="JBHTKX010000002">
    <property type="protein sequence ID" value="MFD1130054.1"/>
    <property type="molecule type" value="Genomic_DNA"/>
</dbReference>
<reference evidence="5" key="1">
    <citation type="journal article" date="2019" name="Int. J. Syst. Evol. Microbiol.">
        <title>The Global Catalogue of Microorganisms (GCM) 10K type strain sequencing project: providing services to taxonomists for standard genome sequencing and annotation.</title>
        <authorList>
            <consortium name="The Broad Institute Genomics Platform"/>
            <consortium name="The Broad Institute Genome Sequencing Center for Infectious Disease"/>
            <person name="Wu L."/>
            <person name="Ma J."/>
        </authorList>
    </citation>
    <scope>NUCLEOTIDE SEQUENCE [LARGE SCALE GENOMIC DNA]</scope>
    <source>
        <strain evidence="5">CCUG 53519</strain>
    </source>
</reference>
<accession>A0ABW3PSH6</accession>
<keyword evidence="5" id="KW-1185">Reference proteome</keyword>
<dbReference type="PANTHER" id="PTHR43479:SF22">
    <property type="entry name" value="TRANSCRIPTIONAL REGULATOR, TETR FAMILY"/>
    <property type="match status" value="1"/>
</dbReference>
<feature type="domain" description="HTH tetR-type" evidence="3">
    <location>
        <begin position="6"/>
        <end position="66"/>
    </location>
</feature>
<sequence>MSNSTTDKKKHILIAALQLFSTKGPAATSMQEIAELCGISKGTLYLHYKSKEELQESVVSYCIQTIYDKIAIVERERELPPRDKLRRQIEILLENFLELREFFIAQMLDMANRGDKGFPLEKWPEGMLAHAMKLFSQKMVDIYGPEVLPYSVDLALQLHSMMGSYLKLIVTELLSIHLHRMAEYLVETLDIIAEAKIRDQREPFIPKDLWLPWVEENLHKHDSRKHPLFLIKEIRHAVRSSEELEERLREDTHDSLSILEDEFFELKPRRAIILGMIANLKQVAGIQELVQELHQVFDMYLKWRE</sequence>
<dbReference type="Proteomes" id="UP001597169">
    <property type="component" value="Unassembled WGS sequence"/>
</dbReference>
<evidence type="ECO:0000256" key="2">
    <source>
        <dbReference type="PROSITE-ProRule" id="PRU00335"/>
    </source>
</evidence>
<evidence type="ECO:0000259" key="3">
    <source>
        <dbReference type="PROSITE" id="PS50977"/>
    </source>
</evidence>
<dbReference type="PANTHER" id="PTHR43479">
    <property type="entry name" value="ACREF/ENVCD OPERON REPRESSOR-RELATED"/>
    <property type="match status" value="1"/>
</dbReference>
<feature type="DNA-binding region" description="H-T-H motif" evidence="2">
    <location>
        <begin position="29"/>
        <end position="48"/>
    </location>
</feature>
<dbReference type="Gene3D" id="1.10.357.10">
    <property type="entry name" value="Tetracycline Repressor, domain 2"/>
    <property type="match status" value="1"/>
</dbReference>
<comment type="caution">
    <text evidence="4">The sequence shown here is derived from an EMBL/GenBank/DDBJ whole genome shotgun (WGS) entry which is preliminary data.</text>
</comment>
<gene>
    <name evidence="4" type="ORF">ACFQ3J_17950</name>
</gene>
<evidence type="ECO:0000313" key="5">
    <source>
        <dbReference type="Proteomes" id="UP001597169"/>
    </source>
</evidence>
<evidence type="ECO:0000256" key="1">
    <source>
        <dbReference type="ARBA" id="ARBA00023125"/>
    </source>
</evidence>